<gene>
    <name evidence="1" type="ORF">HMPREF9420_2004</name>
</gene>
<evidence type="ECO:0000313" key="2">
    <source>
        <dbReference type="Proteomes" id="UP000003874"/>
    </source>
</evidence>
<evidence type="ECO:0000313" key="1">
    <source>
        <dbReference type="EMBL" id="EFV03879.1"/>
    </source>
</evidence>
<proteinExistence type="predicted"/>
<sequence length="44" mass="5230">MHRCNIQNGGYIHWNAVITPMAIHDDNIMVLMLLIIYDKMIWCK</sequence>
<dbReference type="EMBL" id="AEQO01000162">
    <property type="protein sequence ID" value="EFV03879.1"/>
    <property type="molecule type" value="Genomic_DNA"/>
</dbReference>
<dbReference type="AlphaFoldDB" id="E6MR86"/>
<reference evidence="1 2" key="1">
    <citation type="submission" date="2010-12" db="EMBL/GenBank/DDBJ databases">
        <authorList>
            <person name="Muzny D."/>
            <person name="Qin X."/>
            <person name="Deng J."/>
            <person name="Jiang H."/>
            <person name="Liu Y."/>
            <person name="Qu J."/>
            <person name="Song X.-Z."/>
            <person name="Zhang L."/>
            <person name="Thornton R."/>
            <person name="Coyle M."/>
            <person name="Francisco L."/>
            <person name="Jackson L."/>
            <person name="Javaid M."/>
            <person name="Korchina V."/>
            <person name="Kovar C."/>
            <person name="Mata R."/>
            <person name="Mathew T."/>
            <person name="Ngo R."/>
            <person name="Nguyen L."/>
            <person name="Nguyen N."/>
            <person name="Okwuonu G."/>
            <person name="Ongeri F."/>
            <person name="Pham C."/>
            <person name="Simmons D."/>
            <person name="Wilczek-Boney K."/>
            <person name="Hale W."/>
            <person name="Jakkamsetti A."/>
            <person name="Pham P."/>
            <person name="Ruth R."/>
            <person name="San Lucas F."/>
            <person name="Warren J."/>
            <person name="Zhang J."/>
            <person name="Zhao Z."/>
            <person name="Zhou C."/>
            <person name="Zhu D."/>
            <person name="Lee S."/>
            <person name="Bess C."/>
            <person name="Blankenburg K."/>
            <person name="Forbes L."/>
            <person name="Fu Q."/>
            <person name="Gubbala S."/>
            <person name="Hirani K."/>
            <person name="Jayaseelan J.C."/>
            <person name="Lara F."/>
            <person name="Munidasa M."/>
            <person name="Palculict T."/>
            <person name="Patil S."/>
            <person name="Pu L.-L."/>
            <person name="Saada N."/>
            <person name="Tang L."/>
            <person name="Weissenberger G."/>
            <person name="Zhu Y."/>
            <person name="Hemphill L."/>
            <person name="Shang Y."/>
            <person name="Youmans B."/>
            <person name="Ayvaz T."/>
            <person name="Ross M."/>
            <person name="Santibanez J."/>
            <person name="Aqrawi P."/>
            <person name="Gross S."/>
            <person name="Joshi V."/>
            <person name="Fowler G."/>
            <person name="Nazareth L."/>
            <person name="Reid J."/>
            <person name="Worley K."/>
            <person name="Petrosino J."/>
            <person name="Highlander S."/>
            <person name="Gibbs R."/>
        </authorList>
    </citation>
    <scope>NUCLEOTIDE SEQUENCE [LARGE SCALE GENOMIC DNA]</scope>
    <source>
        <strain evidence="1 2">DSM 15606</strain>
    </source>
</reference>
<protein>
    <submittedName>
        <fullName evidence="1">Uncharacterized protein</fullName>
    </submittedName>
</protein>
<dbReference type="HOGENOM" id="CLU_3220284_0_0_10"/>
<keyword evidence="2" id="KW-1185">Reference proteome</keyword>
<name>E6MR86_9BACT</name>
<dbReference type="Proteomes" id="UP000003874">
    <property type="component" value="Unassembled WGS sequence"/>
</dbReference>
<organism evidence="1 2">
    <name type="scientific">Segatella salivae DSM 15606</name>
    <dbReference type="NCBI Taxonomy" id="888832"/>
    <lineage>
        <taxon>Bacteria</taxon>
        <taxon>Pseudomonadati</taxon>
        <taxon>Bacteroidota</taxon>
        <taxon>Bacteroidia</taxon>
        <taxon>Bacteroidales</taxon>
        <taxon>Prevotellaceae</taxon>
        <taxon>Segatella</taxon>
    </lineage>
</organism>
<accession>E6MR86</accession>
<comment type="caution">
    <text evidence="1">The sequence shown here is derived from an EMBL/GenBank/DDBJ whole genome shotgun (WGS) entry which is preliminary data.</text>
</comment>